<dbReference type="InterPro" id="IPR008979">
    <property type="entry name" value="Galactose-bd-like_sf"/>
</dbReference>
<accession>A0ABV7YKP1</accession>
<dbReference type="Gene3D" id="2.60.120.260">
    <property type="entry name" value="Galactose-binding domain-like"/>
    <property type="match status" value="1"/>
</dbReference>
<comment type="caution">
    <text evidence="2">The sequence shown here is derived from an EMBL/GenBank/DDBJ whole genome shotgun (WGS) entry which is preliminary data.</text>
</comment>
<dbReference type="Gene3D" id="2.120.10.10">
    <property type="match status" value="1"/>
</dbReference>
<dbReference type="EMBL" id="JBHRZH010000041">
    <property type="protein sequence ID" value="MFC3765513.1"/>
    <property type="molecule type" value="Genomic_DNA"/>
</dbReference>
<reference evidence="3" key="1">
    <citation type="journal article" date="2019" name="Int. J. Syst. Evol. Microbiol.">
        <title>The Global Catalogue of Microorganisms (GCM) 10K type strain sequencing project: providing services to taxonomists for standard genome sequencing and annotation.</title>
        <authorList>
            <consortium name="The Broad Institute Genomics Platform"/>
            <consortium name="The Broad Institute Genome Sequencing Center for Infectious Disease"/>
            <person name="Wu L."/>
            <person name="Ma J."/>
        </authorList>
    </citation>
    <scope>NUCLEOTIDE SEQUENCE [LARGE SCALE GENOMIC DNA]</scope>
    <source>
        <strain evidence="3">CGMCC 4.7241</strain>
    </source>
</reference>
<proteinExistence type="predicted"/>
<keyword evidence="1" id="KW-0732">Signal</keyword>
<dbReference type="CDD" id="cd15482">
    <property type="entry name" value="Sialidase_non-viral"/>
    <property type="match status" value="1"/>
</dbReference>
<dbReference type="GO" id="GO:0016787">
    <property type="term" value="F:hydrolase activity"/>
    <property type="evidence" value="ECO:0007669"/>
    <property type="project" value="UniProtKB-KW"/>
</dbReference>
<dbReference type="RefSeq" id="WP_205116685.1">
    <property type="nucleotide sequence ID" value="NZ_JAFBCM010000001.1"/>
</dbReference>
<dbReference type="Proteomes" id="UP001595699">
    <property type="component" value="Unassembled WGS sequence"/>
</dbReference>
<keyword evidence="2" id="KW-0378">Hydrolase</keyword>
<sequence>MRRPAVVLAVVPALVLALVGTGTAATQPDPGVEHVHAPAGAIFYTNTAGGDFPYAGFAALFDASRTNADGTRSNRLLMSYKTATDAVGTGGTRVKQSANEGTTWTDFTSPDGTTGMVNVIRLADAAGTVVAIDYEPTAVTAPPGAANQFRRWILTPTGWANGGLATFSFSEPLSWARVEQAPILLGDGKTILVTLYGAYASGTTFVVVARSTDGGANWTEASRVVTGGGFNEASIVETSHGQLVVGLRKQASGSIDLYVSRSTNATGNGPWSTPSIVSSASGAAPLLVKAANGAIVMGSGRNDNVLRFSMDGTGATWLHKQIPYVNYPTQSRTRGSSGYLGIAALASNRFLVVGDNCAPGWGCPAGDTGHQVGKQHALWKSMVEADTPQWGKVDLQTKFQRGEVAVLTPLTSYGQGRASLAAYGFDGDARADSSVVSSSRSVVVRLDRPYELTGLGVSAYLLGATDVRIETSLDGSSWTTPARATRVGILRPFATPVVARYLRLTDPNVSSVTDAGFLHELEVYTTTDGFENDYPGSAPVGNGVQSAQGVTVVNASDVAVAERLSSRFLRVRDTSSTAISRATWRHATSGAVTYEFKSRAVGTANQGLLFSLFGTTAAGAAATPYHLLLNASGQLFRYDWAAASWGSPLNATPLVANNWNSLKLVATTTSATLSANGSVVATFGPSQPAASFNGNQLASSGTVPVGDDWLIDDLAYTTP</sequence>
<gene>
    <name evidence="2" type="ORF">ACFOUW_32095</name>
</gene>
<dbReference type="InterPro" id="IPR036278">
    <property type="entry name" value="Sialidase_sf"/>
</dbReference>
<organism evidence="2 3">
    <name type="scientific">Tenggerimyces flavus</name>
    <dbReference type="NCBI Taxonomy" id="1708749"/>
    <lineage>
        <taxon>Bacteria</taxon>
        <taxon>Bacillati</taxon>
        <taxon>Actinomycetota</taxon>
        <taxon>Actinomycetes</taxon>
        <taxon>Propionibacteriales</taxon>
        <taxon>Nocardioidaceae</taxon>
        <taxon>Tenggerimyces</taxon>
    </lineage>
</organism>
<evidence type="ECO:0000313" key="3">
    <source>
        <dbReference type="Proteomes" id="UP001595699"/>
    </source>
</evidence>
<protein>
    <submittedName>
        <fullName evidence="2">Glycoside hydrolase</fullName>
    </submittedName>
</protein>
<feature type="chain" id="PRO_5045966483" evidence="1">
    <location>
        <begin position="25"/>
        <end position="719"/>
    </location>
</feature>
<name>A0ABV7YKP1_9ACTN</name>
<dbReference type="SUPFAM" id="SSF49785">
    <property type="entry name" value="Galactose-binding domain-like"/>
    <property type="match status" value="1"/>
</dbReference>
<keyword evidence="3" id="KW-1185">Reference proteome</keyword>
<feature type="signal peptide" evidence="1">
    <location>
        <begin position="1"/>
        <end position="24"/>
    </location>
</feature>
<evidence type="ECO:0000256" key="1">
    <source>
        <dbReference type="SAM" id="SignalP"/>
    </source>
</evidence>
<dbReference type="SUPFAM" id="SSF50939">
    <property type="entry name" value="Sialidases"/>
    <property type="match status" value="1"/>
</dbReference>
<evidence type="ECO:0000313" key="2">
    <source>
        <dbReference type="EMBL" id="MFC3765513.1"/>
    </source>
</evidence>